<reference evidence="2 3" key="1">
    <citation type="submission" date="2018-06" db="EMBL/GenBank/DDBJ databases">
        <title>Isolation of heavy metals resistant Paenibacillus silvae NC2 from Gold-Copper mine in ZiJin, China.</title>
        <authorList>
            <person name="Xu J."/>
            <person name="Mazhar H.S."/>
            <person name="Rensing C."/>
        </authorList>
    </citation>
    <scope>NUCLEOTIDE SEQUENCE [LARGE SCALE GENOMIC DNA]</scope>
    <source>
        <strain evidence="2 3">NC2</strain>
    </source>
</reference>
<dbReference type="Gene3D" id="3.10.180.10">
    <property type="entry name" value="2,3-Dihydroxybiphenyl 1,2-Dioxygenase, domain 1"/>
    <property type="match status" value="1"/>
</dbReference>
<feature type="domain" description="VOC" evidence="1">
    <location>
        <begin position="4"/>
        <end position="123"/>
    </location>
</feature>
<dbReference type="SUPFAM" id="SSF54593">
    <property type="entry name" value="Glyoxalase/Bleomycin resistance protein/Dihydroxybiphenyl dioxygenase"/>
    <property type="match status" value="1"/>
</dbReference>
<dbReference type="CDD" id="cd06587">
    <property type="entry name" value="VOC"/>
    <property type="match status" value="1"/>
</dbReference>
<dbReference type="Pfam" id="PF00903">
    <property type="entry name" value="Glyoxalase"/>
    <property type="match status" value="1"/>
</dbReference>
<dbReference type="InterPro" id="IPR037523">
    <property type="entry name" value="VOC_core"/>
</dbReference>
<dbReference type="EMBL" id="QKWW01000074">
    <property type="protein sequence ID" value="PZT53279.1"/>
    <property type="molecule type" value="Genomic_DNA"/>
</dbReference>
<dbReference type="Proteomes" id="UP000249204">
    <property type="component" value="Unassembled WGS sequence"/>
</dbReference>
<dbReference type="InterPro" id="IPR004360">
    <property type="entry name" value="Glyas_Fos-R_dOase_dom"/>
</dbReference>
<name>A0A2W6NCC6_9BACL</name>
<evidence type="ECO:0000313" key="3">
    <source>
        <dbReference type="Proteomes" id="UP000249204"/>
    </source>
</evidence>
<dbReference type="RefSeq" id="WP_111272608.1">
    <property type="nucleotide sequence ID" value="NZ_QKWW01000074.1"/>
</dbReference>
<evidence type="ECO:0000259" key="1">
    <source>
        <dbReference type="PROSITE" id="PS51819"/>
    </source>
</evidence>
<sequence>MRKFISHVQVPTNNLEDSIHWYVKCLGGSLVANFGEFAIIDIGEGPNINLWKTTDRTTSTFTIDGKPFPTVGIEVENIDRIINMVIESGTDYEGDGIPVVDQEGRKFFRFFDPTGNMIVVHEEQN</sequence>
<accession>A0A2W6NCC6</accession>
<proteinExistence type="predicted"/>
<evidence type="ECO:0000313" key="2">
    <source>
        <dbReference type="EMBL" id="PZT53279.1"/>
    </source>
</evidence>
<dbReference type="PROSITE" id="PS51819">
    <property type="entry name" value="VOC"/>
    <property type="match status" value="1"/>
</dbReference>
<dbReference type="AlphaFoldDB" id="A0A2W6NCC6"/>
<gene>
    <name evidence="2" type="ORF">DN757_23490</name>
</gene>
<comment type="caution">
    <text evidence="2">The sequence shown here is derived from an EMBL/GenBank/DDBJ whole genome shotgun (WGS) entry which is preliminary data.</text>
</comment>
<organism evidence="2 3">
    <name type="scientific">Paenibacillus silvae</name>
    <dbReference type="NCBI Taxonomy" id="1325358"/>
    <lineage>
        <taxon>Bacteria</taxon>
        <taxon>Bacillati</taxon>
        <taxon>Bacillota</taxon>
        <taxon>Bacilli</taxon>
        <taxon>Bacillales</taxon>
        <taxon>Paenibacillaceae</taxon>
        <taxon>Paenibacillus</taxon>
    </lineage>
</organism>
<dbReference type="InterPro" id="IPR029068">
    <property type="entry name" value="Glyas_Bleomycin-R_OHBP_Dase"/>
</dbReference>
<protein>
    <recommendedName>
        <fullName evidence="1">VOC domain-containing protein</fullName>
    </recommendedName>
</protein>